<reference evidence="2" key="1">
    <citation type="journal article" date="2012" name="J. Bacteriol.">
        <title>Genome Sequence of Micromonospora lupini Lupac 08, Isolated from Root Nodules of Lupinus angustifolius.</title>
        <authorList>
            <person name="Alonso-Vega P."/>
            <person name="Normand P."/>
            <person name="Bacigalupe R."/>
            <person name="Pujic P."/>
            <person name="Lajus A."/>
            <person name="Vallenet D."/>
            <person name="Carro L."/>
            <person name="Coll P."/>
            <person name="Trujillo M.E."/>
        </authorList>
    </citation>
    <scope>NUCLEOTIDE SEQUENCE [LARGE SCALE GENOMIC DNA]</scope>
    <source>
        <strain evidence="2">Lupac 08</strain>
    </source>
</reference>
<organism evidence="1 2">
    <name type="scientific">Micromonospora lupini str. Lupac 08</name>
    <dbReference type="NCBI Taxonomy" id="1150864"/>
    <lineage>
        <taxon>Bacteria</taxon>
        <taxon>Bacillati</taxon>
        <taxon>Actinomycetota</taxon>
        <taxon>Actinomycetes</taxon>
        <taxon>Micromonosporales</taxon>
        <taxon>Micromonosporaceae</taxon>
        <taxon>Micromonospora</taxon>
    </lineage>
</organism>
<dbReference type="eggNOG" id="ENOG50330IK">
    <property type="taxonomic scope" value="Bacteria"/>
</dbReference>
<evidence type="ECO:0000313" key="2">
    <source>
        <dbReference type="Proteomes" id="UP000003448"/>
    </source>
</evidence>
<accession>I0L8M2</accession>
<name>I0L8M2_9ACTN</name>
<gene>
    <name evidence="1" type="ORF">MILUP08_45049</name>
</gene>
<sequence>MRLRLRVHHVSRSAQLQRVIMMAAPLRNTHITNVLWQHTGALISSRADLLRLGALFRLAAVSPHSAVFLPLRINEPSDTAASWRDGQGLADLLIVRRDVPLRPSAWPRIRATLRRGPGVPATMSAPAPRPPAVETYNPALQALFVAEHASTLVMSGTPTALHEAGDELTWCGNEVATNEDIHRYGGPTGLSQFNGPDRRSGRRDGSWECMVLAEDQIFHRSRWLRAMSEPADA</sequence>
<comment type="caution">
    <text evidence="1">The sequence shown here is derived from an EMBL/GenBank/DDBJ whole genome shotgun (WGS) entry which is preliminary data.</text>
</comment>
<dbReference type="AlphaFoldDB" id="I0L8M2"/>
<keyword evidence="2" id="KW-1185">Reference proteome</keyword>
<protein>
    <submittedName>
        <fullName evidence="1">Uncharacterized protein</fullName>
    </submittedName>
</protein>
<dbReference type="STRING" id="1150864.MILUP08_45049"/>
<evidence type="ECO:0000313" key="1">
    <source>
        <dbReference type="EMBL" id="CCH20169.1"/>
    </source>
</evidence>
<proteinExistence type="predicted"/>
<dbReference type="EMBL" id="CAIE01000037">
    <property type="protein sequence ID" value="CCH20169.1"/>
    <property type="molecule type" value="Genomic_DNA"/>
</dbReference>
<dbReference type="Proteomes" id="UP000003448">
    <property type="component" value="Unassembled WGS sequence"/>
</dbReference>